<dbReference type="GO" id="GO:0006581">
    <property type="term" value="P:acetylcholine catabolic process"/>
    <property type="evidence" value="ECO:0007669"/>
    <property type="project" value="TreeGrafter"/>
</dbReference>
<dbReference type="OrthoDB" id="408631at2759"/>
<feature type="non-terminal residue" evidence="8">
    <location>
        <position position="721"/>
    </location>
</feature>
<organism evidence="8 9">
    <name type="scientific">Brachionus calyciflorus</name>
    <dbReference type="NCBI Taxonomy" id="104777"/>
    <lineage>
        <taxon>Eukaryota</taxon>
        <taxon>Metazoa</taxon>
        <taxon>Spiralia</taxon>
        <taxon>Gnathifera</taxon>
        <taxon>Rotifera</taxon>
        <taxon>Eurotatoria</taxon>
        <taxon>Monogononta</taxon>
        <taxon>Pseudotrocha</taxon>
        <taxon>Ploima</taxon>
        <taxon>Brachionidae</taxon>
        <taxon>Brachionus</taxon>
    </lineage>
</organism>
<reference evidence="8" key="1">
    <citation type="submission" date="2021-02" db="EMBL/GenBank/DDBJ databases">
        <authorList>
            <person name="Nowell W R."/>
        </authorList>
    </citation>
    <scope>NUCLEOTIDE SEQUENCE</scope>
    <source>
        <strain evidence="8">Ploen Becks lab</strain>
    </source>
</reference>
<keyword evidence="3" id="KW-0378">Hydrolase</keyword>
<dbReference type="InterPro" id="IPR000997">
    <property type="entry name" value="Cholinesterase"/>
</dbReference>
<keyword evidence="6" id="KW-0732">Signal</keyword>
<evidence type="ECO:0000313" key="8">
    <source>
        <dbReference type="EMBL" id="CAF1073759.1"/>
    </source>
</evidence>
<accession>A0A814M2U9</accession>
<evidence type="ECO:0000256" key="5">
    <source>
        <dbReference type="PIRSR" id="PIRSR600997-1"/>
    </source>
</evidence>
<dbReference type="Pfam" id="PF00135">
    <property type="entry name" value="COesterase"/>
    <property type="match status" value="1"/>
</dbReference>
<evidence type="ECO:0000256" key="2">
    <source>
        <dbReference type="ARBA" id="ARBA00022487"/>
    </source>
</evidence>
<comment type="similarity">
    <text evidence="1">Belongs to the type-B carboxylesterase/lipase family.</text>
</comment>
<feature type="active site" description="Acyl-ester intermediate" evidence="5">
    <location>
        <position position="261"/>
    </location>
</feature>
<keyword evidence="2" id="KW-0719">Serine esterase</keyword>
<feature type="active site" description="Charge relay system" evidence="5">
    <location>
        <position position="590"/>
    </location>
</feature>
<feature type="active site" description="Charge relay system" evidence="5">
    <location>
        <position position="418"/>
    </location>
</feature>
<evidence type="ECO:0000256" key="3">
    <source>
        <dbReference type="ARBA" id="ARBA00022801"/>
    </source>
</evidence>
<dbReference type="GO" id="GO:0005886">
    <property type="term" value="C:plasma membrane"/>
    <property type="evidence" value="ECO:0007669"/>
    <property type="project" value="TreeGrafter"/>
</dbReference>
<dbReference type="InterPro" id="IPR029058">
    <property type="entry name" value="AB_hydrolase_fold"/>
</dbReference>
<dbReference type="PROSITE" id="PS00122">
    <property type="entry name" value="CARBOXYLESTERASE_B_1"/>
    <property type="match status" value="1"/>
</dbReference>
<dbReference type="PRINTS" id="PR00878">
    <property type="entry name" value="CHOLNESTRASE"/>
</dbReference>
<dbReference type="SUPFAM" id="SSF53474">
    <property type="entry name" value="alpha/beta-Hydrolases"/>
    <property type="match status" value="1"/>
</dbReference>
<dbReference type="AlphaFoldDB" id="A0A814M2U9"/>
<evidence type="ECO:0000313" key="9">
    <source>
        <dbReference type="Proteomes" id="UP000663879"/>
    </source>
</evidence>
<dbReference type="PANTHER" id="PTHR43918:SF12">
    <property type="entry name" value="ACETYLCHOLINESTERASE 1"/>
    <property type="match status" value="1"/>
</dbReference>
<evidence type="ECO:0000259" key="7">
    <source>
        <dbReference type="Pfam" id="PF00135"/>
    </source>
</evidence>
<proteinExistence type="inferred from homology"/>
<name>A0A814M2U9_9BILA</name>
<comment type="caution">
    <text evidence="8">The sequence shown here is derived from an EMBL/GenBank/DDBJ whole genome shotgun (WGS) entry which is preliminary data.</text>
</comment>
<dbReference type="GO" id="GO:0019695">
    <property type="term" value="P:choline metabolic process"/>
    <property type="evidence" value="ECO:0007669"/>
    <property type="project" value="TreeGrafter"/>
</dbReference>
<gene>
    <name evidence="8" type="ORF">OXX778_LOCUS19859</name>
</gene>
<evidence type="ECO:0000256" key="1">
    <source>
        <dbReference type="ARBA" id="ARBA00005964"/>
    </source>
</evidence>
<evidence type="ECO:0000256" key="6">
    <source>
        <dbReference type="SAM" id="SignalP"/>
    </source>
</evidence>
<dbReference type="GO" id="GO:0003990">
    <property type="term" value="F:acetylcholinesterase activity"/>
    <property type="evidence" value="ECO:0007669"/>
    <property type="project" value="TreeGrafter"/>
</dbReference>
<dbReference type="InterPro" id="IPR002018">
    <property type="entry name" value="CarbesteraseB"/>
</dbReference>
<keyword evidence="4" id="KW-1015">Disulfide bond</keyword>
<keyword evidence="9" id="KW-1185">Reference proteome</keyword>
<dbReference type="InterPro" id="IPR019826">
    <property type="entry name" value="Carboxylesterase_B_AS"/>
</dbReference>
<feature type="signal peptide" evidence="6">
    <location>
        <begin position="1"/>
        <end position="24"/>
    </location>
</feature>
<dbReference type="EMBL" id="CAJNOC010006253">
    <property type="protein sequence ID" value="CAF1073759.1"/>
    <property type="molecule type" value="Genomic_DNA"/>
</dbReference>
<protein>
    <recommendedName>
        <fullName evidence="7">Carboxylesterase type B domain-containing protein</fullName>
    </recommendedName>
</protein>
<dbReference type="Gene3D" id="3.40.50.1820">
    <property type="entry name" value="alpha/beta hydrolase"/>
    <property type="match status" value="1"/>
</dbReference>
<dbReference type="GO" id="GO:0005615">
    <property type="term" value="C:extracellular space"/>
    <property type="evidence" value="ECO:0007669"/>
    <property type="project" value="TreeGrafter"/>
</dbReference>
<feature type="chain" id="PRO_5032697620" description="Carboxylesterase type B domain-containing protein" evidence="6">
    <location>
        <begin position="25"/>
        <end position="721"/>
    </location>
</feature>
<dbReference type="PANTHER" id="PTHR43918">
    <property type="entry name" value="ACETYLCHOLINESTERASE"/>
    <property type="match status" value="1"/>
</dbReference>
<feature type="domain" description="Carboxylesterase type B" evidence="7">
    <location>
        <begin position="59"/>
        <end position="634"/>
    </location>
</feature>
<dbReference type="InterPro" id="IPR050654">
    <property type="entry name" value="AChE-related_enzymes"/>
</dbReference>
<evidence type="ECO:0000256" key="4">
    <source>
        <dbReference type="ARBA" id="ARBA00023157"/>
    </source>
</evidence>
<dbReference type="Proteomes" id="UP000663879">
    <property type="component" value="Unassembled WGS sequence"/>
</dbReference>
<sequence>MLEKYQLIGICLILILAVDCQTSAKIELISSIKIKLKNGQVLIGNRKLVSIEESYAIKRKIVYEFLGIPFAKAPINQRRFQFPYRLDNILTKDEYNATFYRPSCWQEYDETFSNFRGSEMWNPPFNISEDCLYFNIWVPVTNEQDKLLFKENDYINYQPNAFKTPKKDLKSTLFWIYGGSFNSGSSNLEITDGTILASSENVLVVSSNYRVGPFGFLYLNNSLAPGNSGLADQVLAIEWYRENYLDFFGGSPDKVCLFGESAGSMSIHFLLLTNKSNIFNRGILQSLSSYSDIGFRTPEEAFRVSLQFAQKVGCLTIDENNSLKKDLALNLNISFNDLSVSDENLTQLQNQIFNCILKLDSNTLSLAQFEIDYVIDHLKMQFLPTIDFNKLIEKNPLEYNFEDFTKNHELLLGVNYDEATYFTFYYYYQQYFDLNDFLKPTLKYDNEFVYQRVLESLKFKQVPEYKIVDVKLDKKPRITISNKHYQNEKVKDHFYKKFMKCLSDFYTNEYNEFIDTNGSKINFNLDSNDNNSAYLAWKKYTKIIGDYIYNCPTIKLASRYHSKTFNKTYFYRFNKRSRFNPWPKWLGVLHGYEIEYVFGYPFANLGLFEDSDRKMSQLMMSYWANFASYGRLMSSYDNIPSRKYFVEFTQSNKYKNVSENDEFDWFNSDYPLCDFLNNYLDHKQTYASKYEQCLNYHSDSDPDNHKTINLSINPINMSNSF</sequence>